<name>A0A0E9Q9J6_ANGAN</name>
<sequence length="19" mass="2314">MEVRGVALRWCRRVPEEVQ</sequence>
<protein>
    <submittedName>
        <fullName evidence="1">Uncharacterized protein</fullName>
    </submittedName>
</protein>
<evidence type="ECO:0000313" key="1">
    <source>
        <dbReference type="EMBL" id="JAH13010.1"/>
    </source>
</evidence>
<dbReference type="EMBL" id="GBXM01095567">
    <property type="protein sequence ID" value="JAH13010.1"/>
    <property type="molecule type" value="Transcribed_RNA"/>
</dbReference>
<proteinExistence type="predicted"/>
<dbReference type="AlphaFoldDB" id="A0A0E9Q9J6"/>
<accession>A0A0E9Q9J6</accession>
<organism evidence="1">
    <name type="scientific">Anguilla anguilla</name>
    <name type="common">European freshwater eel</name>
    <name type="synonym">Muraena anguilla</name>
    <dbReference type="NCBI Taxonomy" id="7936"/>
    <lineage>
        <taxon>Eukaryota</taxon>
        <taxon>Metazoa</taxon>
        <taxon>Chordata</taxon>
        <taxon>Craniata</taxon>
        <taxon>Vertebrata</taxon>
        <taxon>Euteleostomi</taxon>
        <taxon>Actinopterygii</taxon>
        <taxon>Neopterygii</taxon>
        <taxon>Teleostei</taxon>
        <taxon>Anguilliformes</taxon>
        <taxon>Anguillidae</taxon>
        <taxon>Anguilla</taxon>
    </lineage>
</organism>
<reference evidence="1" key="2">
    <citation type="journal article" date="2015" name="Fish Shellfish Immunol.">
        <title>Early steps in the European eel (Anguilla anguilla)-Vibrio vulnificus interaction in the gills: Role of the RtxA13 toxin.</title>
        <authorList>
            <person name="Callol A."/>
            <person name="Pajuelo D."/>
            <person name="Ebbesson L."/>
            <person name="Teles M."/>
            <person name="MacKenzie S."/>
            <person name="Amaro C."/>
        </authorList>
    </citation>
    <scope>NUCLEOTIDE SEQUENCE</scope>
</reference>
<reference evidence="1" key="1">
    <citation type="submission" date="2014-11" db="EMBL/GenBank/DDBJ databases">
        <authorList>
            <person name="Amaro Gonzalez C."/>
        </authorList>
    </citation>
    <scope>NUCLEOTIDE SEQUENCE</scope>
</reference>